<feature type="region of interest" description="Disordered" evidence="1">
    <location>
        <begin position="306"/>
        <end position="516"/>
    </location>
</feature>
<keyword evidence="3" id="KW-0240">DNA-directed RNA polymerase</keyword>
<organism evidence="3 4">
    <name type="scientific">Ceratocystis lukuohia</name>
    <dbReference type="NCBI Taxonomy" id="2019550"/>
    <lineage>
        <taxon>Eukaryota</taxon>
        <taxon>Fungi</taxon>
        <taxon>Dikarya</taxon>
        <taxon>Ascomycota</taxon>
        <taxon>Pezizomycotina</taxon>
        <taxon>Sordariomycetes</taxon>
        <taxon>Hypocreomycetidae</taxon>
        <taxon>Microascales</taxon>
        <taxon>Ceratocystidaceae</taxon>
        <taxon>Ceratocystis</taxon>
    </lineage>
</organism>
<feature type="compositionally biased region" description="Polar residues" evidence="1">
    <location>
        <begin position="490"/>
        <end position="516"/>
    </location>
</feature>
<dbReference type="PANTHER" id="PTHR35606">
    <property type="entry name" value="CELLULOSE-BINDING FAMILY II PROTEIN"/>
    <property type="match status" value="1"/>
</dbReference>
<name>A0ABR4MEU9_9PEZI</name>
<feature type="compositionally biased region" description="Low complexity" evidence="1">
    <location>
        <begin position="315"/>
        <end position="336"/>
    </location>
</feature>
<keyword evidence="4" id="KW-1185">Reference proteome</keyword>
<dbReference type="EMBL" id="JABSNW010000006">
    <property type="protein sequence ID" value="KAL2886795.1"/>
    <property type="molecule type" value="Genomic_DNA"/>
</dbReference>
<evidence type="ECO:0000313" key="4">
    <source>
        <dbReference type="Proteomes" id="UP001610728"/>
    </source>
</evidence>
<dbReference type="GeneID" id="98120021"/>
<gene>
    <name evidence="3" type="ORF">HOO65_060625</name>
</gene>
<accession>A0ABR4MEU9</accession>
<keyword evidence="2" id="KW-0732">Signal</keyword>
<dbReference type="Proteomes" id="UP001610728">
    <property type="component" value="Unassembled WGS sequence"/>
</dbReference>
<feature type="region of interest" description="Disordered" evidence="1">
    <location>
        <begin position="37"/>
        <end position="57"/>
    </location>
</feature>
<dbReference type="PANTHER" id="PTHR35606:SF4">
    <property type="entry name" value="CELLULOSE-BINDING FAMILY II PROTEIN"/>
    <property type="match status" value="1"/>
</dbReference>
<protein>
    <submittedName>
        <fullName evidence="3">DNA-directed RNA polymerase II subunit RPB1</fullName>
    </submittedName>
</protein>
<proteinExistence type="predicted"/>
<evidence type="ECO:0000256" key="1">
    <source>
        <dbReference type="SAM" id="MobiDB-lite"/>
    </source>
</evidence>
<comment type="caution">
    <text evidence="3">The sequence shown here is derived from an EMBL/GenBank/DDBJ whole genome shotgun (WGS) entry which is preliminary data.</text>
</comment>
<feature type="compositionally biased region" description="Low complexity" evidence="1">
    <location>
        <begin position="446"/>
        <end position="455"/>
    </location>
</feature>
<dbReference type="PRINTS" id="PR01217">
    <property type="entry name" value="PRICHEXTENSN"/>
</dbReference>
<feature type="signal peptide" evidence="2">
    <location>
        <begin position="1"/>
        <end position="19"/>
    </location>
</feature>
<dbReference type="RefSeq" id="XP_070857975.1">
    <property type="nucleotide sequence ID" value="XM_071003821.1"/>
</dbReference>
<evidence type="ECO:0000313" key="3">
    <source>
        <dbReference type="EMBL" id="KAL2886795.1"/>
    </source>
</evidence>
<feature type="compositionally biased region" description="Low complexity" evidence="1">
    <location>
        <begin position="355"/>
        <end position="410"/>
    </location>
</feature>
<feature type="compositionally biased region" description="Basic residues" evidence="1">
    <location>
        <begin position="475"/>
        <end position="484"/>
    </location>
</feature>
<keyword evidence="3" id="KW-0804">Transcription</keyword>
<sequence>MRYSSVLATSLALASSAVAYDHYHSHDNDASVWKALEDQPAKRQAPEVAEEPASKSTLTFDPPASMAADLKAVWDHAASTYSNSDLFGFKNYGWDQLMATDGKINLCVRWDSKQTVSVATREKILATAQKSYENWFSWMYGFDNFPFSKVSVSIVGWAVNDASLIEGSTEGLDIYTNDKDAEGIPQCATSCGRMFNQDGQYSSCASGAGSHYDQSLWLTDGFGGGAGGDWGSRMGTEYFLQGMETGNTHIYEHEIGHTFALDDFYDWKPAGQTKFIMLAGSSSVITEFDGWMFRNWWYELSRNRDWQSNNGGNRTTTPPSSSSSAVAAPPTVPTSSGSNPAGPTRSGTSPPAPTYEPTAPAEEPAVPTYEPTAPAEEPAVPTYEPTAPAEEPAVPTYEPTAPAEEPTVPTYGGEVPPVSTFDPAAPTEQPTVPTYEGETPAVTGFPPSESSSNPNVEEEAAPNTPAIPTTLATSTRRRKNKTKTSKPASEPTTDPSTSDENNTYSQESQTQNQGSLSRLDVCSGWGYAEGGVCGEGLTCTTVSNGFGICL</sequence>
<feature type="compositionally biased region" description="Polar residues" evidence="1">
    <location>
        <begin position="337"/>
        <end position="349"/>
    </location>
</feature>
<feature type="chain" id="PRO_5046106980" evidence="2">
    <location>
        <begin position="20"/>
        <end position="550"/>
    </location>
</feature>
<dbReference type="GO" id="GO:0000428">
    <property type="term" value="C:DNA-directed RNA polymerase complex"/>
    <property type="evidence" value="ECO:0007669"/>
    <property type="project" value="UniProtKB-KW"/>
</dbReference>
<evidence type="ECO:0000256" key="2">
    <source>
        <dbReference type="SAM" id="SignalP"/>
    </source>
</evidence>
<reference evidence="3 4" key="1">
    <citation type="submission" date="2020-05" db="EMBL/GenBank/DDBJ databases">
        <title>Ceratocystis lukuohia genome.</title>
        <authorList>
            <person name="Harrington T.C."/>
            <person name="Kim K."/>
            <person name="Mayers C.G."/>
        </authorList>
    </citation>
    <scope>NUCLEOTIDE SEQUENCE [LARGE SCALE GENOMIC DNA]</scope>
    <source>
        <strain evidence="3 4">C4212</strain>
    </source>
</reference>